<dbReference type="Ensembl" id="ENSMGAT00000036163.1">
    <property type="protein sequence ID" value="ENSMGAP00000021625.1"/>
    <property type="gene ID" value="ENSMGAG00000022824.1"/>
</dbReference>
<sequence>MHFKHTFRDGDSTTSPTSLFQCLSSSSVKYFLISNLNLSCCNLRPFPLVPQQFYAGIPLYEAYYKQVDPTYMGRVGASKAALFFKKSGLLILSLEKYGIWLIQKNSHEVNLSSLNFTMPPPKFHDTSSLLKQ</sequence>
<dbReference type="AlphaFoldDB" id="A0A803XQ29"/>
<protein>
    <submittedName>
        <fullName evidence="1">Uncharacterized protein</fullName>
    </submittedName>
</protein>
<dbReference type="InParanoid" id="A0A803XQ29"/>
<organism evidence="1 2">
    <name type="scientific">Meleagris gallopavo</name>
    <name type="common">Wild turkey</name>
    <dbReference type="NCBI Taxonomy" id="9103"/>
    <lineage>
        <taxon>Eukaryota</taxon>
        <taxon>Metazoa</taxon>
        <taxon>Chordata</taxon>
        <taxon>Craniata</taxon>
        <taxon>Vertebrata</taxon>
        <taxon>Euteleostomi</taxon>
        <taxon>Archelosauria</taxon>
        <taxon>Archosauria</taxon>
        <taxon>Dinosauria</taxon>
        <taxon>Saurischia</taxon>
        <taxon>Theropoda</taxon>
        <taxon>Coelurosauria</taxon>
        <taxon>Aves</taxon>
        <taxon>Neognathae</taxon>
        <taxon>Galloanserae</taxon>
        <taxon>Galliformes</taxon>
        <taxon>Phasianidae</taxon>
        <taxon>Meleagridinae</taxon>
        <taxon>Meleagris</taxon>
    </lineage>
</organism>
<keyword evidence="2" id="KW-1185">Reference proteome</keyword>
<reference evidence="1 2" key="1">
    <citation type="journal article" date="2010" name="PLoS Biol.">
        <title>Multi-platform next-generation sequencing of the domestic turkey (Meleagris gallopavo): genome assembly and analysis.</title>
        <authorList>
            <person name="Dalloul R.A."/>
            <person name="Long J.A."/>
            <person name="Zimin A.V."/>
            <person name="Aslam L."/>
            <person name="Beal K."/>
            <person name="Blomberg L.A."/>
            <person name="Bouffard P."/>
            <person name="Burt D.W."/>
            <person name="Crasta O."/>
            <person name="Crooijmans R.P."/>
            <person name="Cooper K."/>
            <person name="Coulombe R.A."/>
            <person name="De S."/>
            <person name="Delany M.E."/>
            <person name="Dodgson J.B."/>
            <person name="Dong J.J."/>
            <person name="Evans C."/>
            <person name="Frederickson K.M."/>
            <person name="Flicek P."/>
            <person name="Florea L."/>
            <person name="Folkerts O."/>
            <person name="Groenen M.A."/>
            <person name="Harkins T.T."/>
            <person name="Herrero J."/>
            <person name="Hoffmann S."/>
            <person name="Megens H.J."/>
            <person name="Jiang A."/>
            <person name="de Jong P."/>
            <person name="Kaiser P."/>
            <person name="Kim H."/>
            <person name="Kim K.W."/>
            <person name="Kim S."/>
            <person name="Langenberger D."/>
            <person name="Lee M.K."/>
            <person name="Lee T."/>
            <person name="Mane S."/>
            <person name="Marcais G."/>
            <person name="Marz M."/>
            <person name="McElroy A.P."/>
            <person name="Modise T."/>
            <person name="Nefedov M."/>
            <person name="Notredame C."/>
            <person name="Paton I.R."/>
            <person name="Payne W.S."/>
            <person name="Pertea G."/>
            <person name="Prickett D."/>
            <person name="Puiu D."/>
            <person name="Qioa D."/>
            <person name="Raineri E."/>
            <person name="Ruffier M."/>
            <person name="Salzberg S.L."/>
            <person name="Schatz M.C."/>
            <person name="Scheuring C."/>
            <person name="Schmidt C.J."/>
            <person name="Schroeder S."/>
            <person name="Searle S.M."/>
            <person name="Smith E.J."/>
            <person name="Smith J."/>
            <person name="Sonstegard T.S."/>
            <person name="Stadler P.F."/>
            <person name="Tafer H."/>
            <person name="Tu Z.J."/>
            <person name="Van Tassell C.P."/>
            <person name="Vilella A.J."/>
            <person name="Williams K.P."/>
            <person name="Yorke J.A."/>
            <person name="Zhang L."/>
            <person name="Zhang H.B."/>
            <person name="Zhang X."/>
            <person name="Zhang Y."/>
            <person name="Reed K.M."/>
        </authorList>
    </citation>
    <scope>NUCLEOTIDE SEQUENCE [LARGE SCALE GENOMIC DNA]</scope>
</reference>
<reference evidence="1" key="3">
    <citation type="submission" date="2025-09" db="UniProtKB">
        <authorList>
            <consortium name="Ensembl"/>
        </authorList>
    </citation>
    <scope>IDENTIFICATION</scope>
</reference>
<accession>A0A803XQ29</accession>
<reference evidence="1" key="2">
    <citation type="submission" date="2025-08" db="UniProtKB">
        <authorList>
            <consortium name="Ensembl"/>
        </authorList>
    </citation>
    <scope>IDENTIFICATION</scope>
</reference>
<evidence type="ECO:0000313" key="2">
    <source>
        <dbReference type="Proteomes" id="UP000001645"/>
    </source>
</evidence>
<proteinExistence type="predicted"/>
<dbReference type="Proteomes" id="UP000001645">
    <property type="component" value="Chromosome 5"/>
</dbReference>
<name>A0A803XQ29_MELGA</name>
<evidence type="ECO:0000313" key="1">
    <source>
        <dbReference type="Ensembl" id="ENSMGAP00000021625.1"/>
    </source>
</evidence>
<dbReference type="OrthoDB" id="524326at2759"/>